<dbReference type="InterPro" id="IPR013424">
    <property type="entry name" value="Ice-binding_C"/>
</dbReference>
<dbReference type="EMBL" id="AFHG01000044">
    <property type="protein sequence ID" value="EGK71877.1"/>
    <property type="molecule type" value="Genomic_DNA"/>
</dbReference>
<evidence type="ECO:0000313" key="3">
    <source>
        <dbReference type="Proteomes" id="UP000005019"/>
    </source>
</evidence>
<dbReference type="STRING" id="1000565.METUNv1_01654"/>
<dbReference type="InterPro" id="IPR051058">
    <property type="entry name" value="GDSL_Est/Lipase"/>
</dbReference>
<organism evidence="2 3">
    <name type="scientific">Methyloversatilis universalis (strain ATCC BAA-1314 / DSM 25237 / JCM 13912 / CCUG 52030 / FAM5)</name>
    <dbReference type="NCBI Taxonomy" id="1000565"/>
    <lineage>
        <taxon>Bacteria</taxon>
        <taxon>Pseudomonadati</taxon>
        <taxon>Pseudomonadota</taxon>
        <taxon>Betaproteobacteria</taxon>
        <taxon>Nitrosomonadales</taxon>
        <taxon>Sterolibacteriaceae</taxon>
        <taxon>Methyloversatilis</taxon>
    </lineage>
</organism>
<dbReference type="PANTHER" id="PTHR45648:SF22">
    <property type="entry name" value="GDSL LIPASE_ACYLHYDROLASE FAMILY PROTEIN (AFU_ORTHOLOGUE AFUA_4G14700)"/>
    <property type="match status" value="1"/>
</dbReference>
<dbReference type="GO" id="GO:0016788">
    <property type="term" value="F:hydrolase activity, acting on ester bonds"/>
    <property type="evidence" value="ECO:0007669"/>
    <property type="project" value="InterPro"/>
</dbReference>
<dbReference type="InterPro" id="IPR001087">
    <property type="entry name" value="GDSL"/>
</dbReference>
<gene>
    <name evidence="2" type="ORF">METUNv1_01654</name>
</gene>
<dbReference type="AlphaFoldDB" id="F5RC14"/>
<keyword evidence="3" id="KW-1185">Reference proteome</keyword>
<comment type="caution">
    <text evidence="2">The sequence shown here is derived from an EMBL/GenBank/DDBJ whole genome shotgun (WGS) entry which is preliminary data.</text>
</comment>
<proteinExistence type="predicted"/>
<dbReference type="CDD" id="cd01846">
    <property type="entry name" value="fatty_acyltransferase_like"/>
    <property type="match status" value="1"/>
</dbReference>
<dbReference type="InterPro" id="IPR036514">
    <property type="entry name" value="SGNH_hydro_sf"/>
</dbReference>
<accession>F5RC14</accession>
<reference evidence="2 3" key="1">
    <citation type="journal article" date="2011" name="J. Bacteriol.">
        <title>Genome sequence of Methyloversatilis universalis FAM5T, a methylotrophic representative of the order Rhodocyclales.</title>
        <authorList>
            <person name="Kittichotirat W."/>
            <person name="Good N.M."/>
            <person name="Hall R."/>
            <person name="Bringel F."/>
            <person name="Lajus A."/>
            <person name="Medigue C."/>
            <person name="Smalley N.E."/>
            <person name="Beck D."/>
            <person name="Bumgarner R."/>
            <person name="Vuilleumier S."/>
            <person name="Kalyuzhnaya M.G."/>
        </authorList>
    </citation>
    <scope>NUCLEOTIDE SEQUENCE [LARGE SCALE GENOMIC DNA]</scope>
    <source>
        <strain evidence="3">ATCC BAA-1314 / JCM 13912 / FAM5</strain>
    </source>
</reference>
<keyword evidence="1" id="KW-0378">Hydrolase</keyword>
<dbReference type="Gene3D" id="3.40.50.1110">
    <property type="entry name" value="SGNH hydrolase"/>
    <property type="match status" value="1"/>
</dbReference>
<evidence type="ECO:0000256" key="1">
    <source>
        <dbReference type="ARBA" id="ARBA00022801"/>
    </source>
</evidence>
<dbReference type="eggNOG" id="COG3240">
    <property type="taxonomic scope" value="Bacteria"/>
</dbReference>
<dbReference type="Pfam" id="PF00657">
    <property type="entry name" value="Lipase_GDSL"/>
    <property type="match status" value="1"/>
</dbReference>
<evidence type="ECO:0000313" key="2">
    <source>
        <dbReference type="EMBL" id="EGK71877.1"/>
    </source>
</evidence>
<name>F5RC14_METUF</name>
<dbReference type="NCBIfam" id="TIGR02595">
    <property type="entry name" value="PEP_CTERM"/>
    <property type="match status" value="1"/>
</dbReference>
<dbReference type="PANTHER" id="PTHR45648">
    <property type="entry name" value="GDSL LIPASE/ACYLHYDROLASE FAMILY PROTEIN (AFU_ORTHOLOGUE AFUA_4G14700)"/>
    <property type="match status" value="1"/>
</dbReference>
<protein>
    <submittedName>
        <fullName evidence="2">Lipolytic enzyme G-D-S-L</fullName>
    </submittedName>
</protein>
<dbReference type="SUPFAM" id="SSF52266">
    <property type="entry name" value="SGNH hydrolase"/>
    <property type="match status" value="1"/>
</dbReference>
<dbReference type="RefSeq" id="WP_008060650.1">
    <property type="nucleotide sequence ID" value="NZ_AFHG01000044.1"/>
</dbReference>
<sequence>MAIALALSGVGQAGWAAPYSAMYSFGDSFSDTGNLVGALAAQPIEKVLSWWPPFAIPGYANGFFDGRPTNGPSAVEYLAGSLGIGLTNYAWTGALSGHGNVLPFVNTDIGQTGLSNQIGTHLSATGAADANALYFVWGGHNDFWGLGQMLPPSLDDASRRDALTRAGMQAADDIASNVTTLIGAGARNIVVLDSISLEYEPFWAPFYSDDPALRGLLHDGVNAMNGRLGTLLGAIDGQTAGLNLMHFDTQKWYEDTIAGVLAGARPGGLTNAQDACFAYDGAAFSACGAPDEYFFWDSIHLSTRAYSMLAGELASAVAAPVPEPSAALLFPLGLGALLLRRRLQRAAPFVIV</sequence>
<dbReference type="Proteomes" id="UP000005019">
    <property type="component" value="Unassembled WGS sequence"/>
</dbReference>